<dbReference type="PRINTS" id="PR00111">
    <property type="entry name" value="ABHYDROLASE"/>
</dbReference>
<dbReference type="PANTHER" id="PTHR43798:SF33">
    <property type="entry name" value="HYDROLASE, PUTATIVE (AFU_ORTHOLOGUE AFUA_2G14860)-RELATED"/>
    <property type="match status" value="1"/>
</dbReference>
<feature type="domain" description="AB hydrolase-1" evidence="1">
    <location>
        <begin position="58"/>
        <end position="261"/>
    </location>
</feature>
<dbReference type="InterPro" id="IPR050266">
    <property type="entry name" value="AB_hydrolase_sf"/>
</dbReference>
<proteinExistence type="predicted"/>
<dbReference type="InterPro" id="IPR029058">
    <property type="entry name" value="AB_hydrolase_fold"/>
</dbReference>
<organism evidence="2 3">
    <name type="scientific">Rhizobium anhuiense</name>
    <dbReference type="NCBI Taxonomy" id="1184720"/>
    <lineage>
        <taxon>Bacteria</taxon>
        <taxon>Pseudomonadati</taxon>
        <taxon>Pseudomonadota</taxon>
        <taxon>Alphaproteobacteria</taxon>
        <taxon>Hyphomicrobiales</taxon>
        <taxon>Rhizobiaceae</taxon>
        <taxon>Rhizobium/Agrobacterium group</taxon>
        <taxon>Rhizobium</taxon>
    </lineage>
</organism>
<name>A0A3S0QIF9_9HYPH</name>
<dbReference type="AlphaFoldDB" id="A0A3S0QIF9"/>
<accession>A0A3S0QIF9</accession>
<dbReference type="GO" id="GO:0016020">
    <property type="term" value="C:membrane"/>
    <property type="evidence" value="ECO:0007669"/>
    <property type="project" value="TreeGrafter"/>
</dbReference>
<evidence type="ECO:0000313" key="2">
    <source>
        <dbReference type="EMBL" id="RUM04440.1"/>
    </source>
</evidence>
<dbReference type="Gene3D" id="3.40.50.1820">
    <property type="entry name" value="alpha/beta hydrolase"/>
    <property type="match status" value="1"/>
</dbReference>
<evidence type="ECO:0000259" key="1">
    <source>
        <dbReference type="Pfam" id="PF12697"/>
    </source>
</evidence>
<dbReference type="Pfam" id="PF12697">
    <property type="entry name" value="Abhydrolase_6"/>
    <property type="match status" value="1"/>
</dbReference>
<protein>
    <submittedName>
        <fullName evidence="2">Alpha/beta hydrolase</fullName>
    </submittedName>
</protein>
<evidence type="ECO:0000313" key="3">
    <source>
        <dbReference type="Proteomes" id="UP000273611"/>
    </source>
</evidence>
<keyword evidence="2" id="KW-0378">Hydrolase</keyword>
<dbReference type="EMBL" id="RIBW01000001">
    <property type="protein sequence ID" value="RUM04440.1"/>
    <property type="molecule type" value="Genomic_DNA"/>
</dbReference>
<dbReference type="PANTHER" id="PTHR43798">
    <property type="entry name" value="MONOACYLGLYCEROL LIPASE"/>
    <property type="match status" value="1"/>
</dbReference>
<dbReference type="InterPro" id="IPR000073">
    <property type="entry name" value="AB_hydrolase_1"/>
</dbReference>
<sequence>MTTELLMPRTASFVDIDGLKIRLVRSPSDTGLPVLITAPWPESIYAFNLVWPRICALGPVTAVDLPGFGMSESRPDLMSPETMGQFLIRTMDELGIERAHVVAPDVGTLAALFAASSNPERFESIVGGSGGISLELLGEPLRQIVGSSRDDFAGSDGGEQVYQLAKTMARGPIPEVILEDYRASSKGQRWNEVADFVRAYRRDLPRLAELLPTIATPTLVVSGKDDPYVPPSNGQFLNHRMPHCRAEVIEAGHFVWEDAAETYGKLISEWITGSYRDI</sequence>
<gene>
    <name evidence="2" type="ORF">EEQ99_02525</name>
</gene>
<dbReference type="SUPFAM" id="SSF53474">
    <property type="entry name" value="alpha/beta-Hydrolases"/>
    <property type="match status" value="1"/>
</dbReference>
<dbReference type="Proteomes" id="UP000273611">
    <property type="component" value="Unassembled WGS sequence"/>
</dbReference>
<dbReference type="GO" id="GO:0047372">
    <property type="term" value="F:monoacylglycerol lipase activity"/>
    <property type="evidence" value="ECO:0007669"/>
    <property type="project" value="TreeGrafter"/>
</dbReference>
<reference evidence="2 3" key="1">
    <citation type="journal article" date="2015" name="Int. J. Syst. Evol. Microbiol.">
        <title>Rhizobium anhuiense sp. nov., isolated from effective nodules of Vicia faba and Pisum sativum.</title>
        <authorList>
            <person name="Zhang Y.J."/>
            <person name="Zheng W.T."/>
            <person name="Everall I."/>
            <person name="Young J.P."/>
            <person name="Zhang X.X."/>
            <person name="Tian C.F."/>
            <person name="Sui X.H."/>
            <person name="Wang E.T."/>
            <person name="Chen W.X."/>
        </authorList>
    </citation>
    <scope>NUCLEOTIDE SEQUENCE [LARGE SCALE GENOMIC DNA]</scope>
    <source>
        <strain evidence="2 3">CCBAU 23252</strain>
    </source>
</reference>
<dbReference type="GO" id="GO:0046464">
    <property type="term" value="P:acylglycerol catabolic process"/>
    <property type="evidence" value="ECO:0007669"/>
    <property type="project" value="TreeGrafter"/>
</dbReference>
<comment type="caution">
    <text evidence="2">The sequence shown here is derived from an EMBL/GenBank/DDBJ whole genome shotgun (WGS) entry which is preliminary data.</text>
</comment>